<comment type="function">
    <text evidence="8">Gustatory receptor which mediates acceptance or avoidance behavior, depending on its substrates.</text>
</comment>
<dbReference type="OrthoDB" id="7789982at2759"/>
<feature type="transmembrane region" description="Helical" evidence="8">
    <location>
        <begin position="143"/>
        <end position="165"/>
    </location>
</feature>
<dbReference type="Proteomes" id="UP000183832">
    <property type="component" value="Unassembled WGS sequence"/>
</dbReference>
<comment type="subcellular location">
    <subcellularLocation>
        <location evidence="1 8">Cell membrane</location>
        <topology evidence="1 8">Multi-pass membrane protein</topology>
    </subcellularLocation>
</comment>
<reference evidence="9 10" key="1">
    <citation type="submission" date="2015-04" db="EMBL/GenBank/DDBJ databases">
        <authorList>
            <person name="Syromyatnikov M.Y."/>
            <person name="Popov V.N."/>
        </authorList>
    </citation>
    <scope>NUCLEOTIDE SEQUENCE [LARGE SCALE GENOMIC DNA]</scope>
</reference>
<dbReference type="GO" id="GO:0050909">
    <property type="term" value="P:sensory perception of taste"/>
    <property type="evidence" value="ECO:0007669"/>
    <property type="project" value="InterPro"/>
</dbReference>
<evidence type="ECO:0000256" key="3">
    <source>
        <dbReference type="ARBA" id="ARBA00022692"/>
    </source>
</evidence>
<dbReference type="EMBL" id="CVRI01000002">
    <property type="protein sequence ID" value="CRK86897.1"/>
    <property type="molecule type" value="Genomic_DNA"/>
</dbReference>
<keyword evidence="10" id="KW-1185">Reference proteome</keyword>
<dbReference type="GO" id="GO:0007165">
    <property type="term" value="P:signal transduction"/>
    <property type="evidence" value="ECO:0007669"/>
    <property type="project" value="UniProtKB-KW"/>
</dbReference>
<organism evidence="9 10">
    <name type="scientific">Clunio marinus</name>
    <dbReference type="NCBI Taxonomy" id="568069"/>
    <lineage>
        <taxon>Eukaryota</taxon>
        <taxon>Metazoa</taxon>
        <taxon>Ecdysozoa</taxon>
        <taxon>Arthropoda</taxon>
        <taxon>Hexapoda</taxon>
        <taxon>Insecta</taxon>
        <taxon>Pterygota</taxon>
        <taxon>Neoptera</taxon>
        <taxon>Endopterygota</taxon>
        <taxon>Diptera</taxon>
        <taxon>Nematocera</taxon>
        <taxon>Chironomoidea</taxon>
        <taxon>Chironomidae</taxon>
        <taxon>Clunio</taxon>
    </lineage>
</organism>
<dbReference type="InterPro" id="IPR013604">
    <property type="entry name" value="7TM_chemorcpt"/>
</dbReference>
<dbReference type="GO" id="GO:0008049">
    <property type="term" value="P:male courtship behavior"/>
    <property type="evidence" value="ECO:0007669"/>
    <property type="project" value="TreeGrafter"/>
</dbReference>
<feature type="transmembrane region" description="Helical" evidence="8">
    <location>
        <begin position="247"/>
        <end position="270"/>
    </location>
</feature>
<evidence type="ECO:0000256" key="8">
    <source>
        <dbReference type="RuleBase" id="RU363108"/>
    </source>
</evidence>
<dbReference type="AlphaFoldDB" id="A0A1J1HKY4"/>
<keyword evidence="7 8" id="KW-0807">Transducer</keyword>
<comment type="similarity">
    <text evidence="8">Belongs to the insect chemoreceptor superfamily. Gustatory receptor (GR) family.</text>
</comment>
<proteinExistence type="inferred from homology"/>
<evidence type="ECO:0000313" key="9">
    <source>
        <dbReference type="EMBL" id="CRK86897.1"/>
    </source>
</evidence>
<comment type="caution">
    <text evidence="8">Lacks conserved residue(s) required for the propagation of feature annotation.</text>
</comment>
<accession>A0A1J1HKY4</accession>
<evidence type="ECO:0000256" key="7">
    <source>
        <dbReference type="ARBA" id="ARBA00023224"/>
    </source>
</evidence>
<evidence type="ECO:0000256" key="1">
    <source>
        <dbReference type="ARBA" id="ARBA00004651"/>
    </source>
</evidence>
<sequence length="292" mass="33168">MVLKLAELHDNLTESLLFINENLGFTMLNITAFTVSGSIFSIFSLYRMIVRNELQYFNLALMNNLCCGYFFIFLVVMIACCSLLTKTGKYAAILVHNVIAYIDDYDDPIIDYFQKELILKLAELHDNLTESLLFINEKLGSTMFIITAFTVSGSIFSIFSLYRVIVRNELQYFNLALMNNLCCGYFFLLLVVTIALCSLLTKTGKYAAILVHNAIAYIDDYDDPIIDYLKMFSQQLQHRSPTVHCGFFAFDFTLLFMIVGTSTTYVVILIQFDSNGRAAHTDLMGNGNSTIF</sequence>
<keyword evidence="2 8" id="KW-1003">Cell membrane</keyword>
<name>A0A1J1HKY4_9DIPT</name>
<dbReference type="GO" id="GO:0043025">
    <property type="term" value="C:neuronal cell body"/>
    <property type="evidence" value="ECO:0007669"/>
    <property type="project" value="TreeGrafter"/>
</dbReference>
<feature type="transmembrane region" description="Helical" evidence="8">
    <location>
        <begin position="67"/>
        <end position="85"/>
    </location>
</feature>
<keyword evidence="6 8" id="KW-0675">Receptor</keyword>
<feature type="transmembrane region" description="Helical" evidence="8">
    <location>
        <begin position="23"/>
        <end position="46"/>
    </location>
</feature>
<dbReference type="GO" id="GO:0005886">
    <property type="term" value="C:plasma membrane"/>
    <property type="evidence" value="ECO:0007669"/>
    <property type="project" value="UniProtKB-SubCell"/>
</dbReference>
<keyword evidence="3 8" id="KW-0812">Transmembrane</keyword>
<keyword evidence="4 8" id="KW-1133">Transmembrane helix</keyword>
<dbReference type="PANTHER" id="PTHR21143:SF104">
    <property type="entry name" value="GUSTATORY RECEPTOR 8A-RELATED"/>
    <property type="match status" value="1"/>
</dbReference>
<gene>
    <name evidence="9" type="primary">similar to AAEL007935-PE</name>
    <name evidence="9" type="ORF">CLUMA_CG000719</name>
</gene>
<dbReference type="Pfam" id="PF08395">
    <property type="entry name" value="7tm_7"/>
    <property type="match status" value="1"/>
</dbReference>
<evidence type="ECO:0000256" key="4">
    <source>
        <dbReference type="ARBA" id="ARBA00022989"/>
    </source>
</evidence>
<dbReference type="STRING" id="568069.A0A1J1HKY4"/>
<dbReference type="GO" id="GO:0007635">
    <property type="term" value="P:chemosensory behavior"/>
    <property type="evidence" value="ECO:0007669"/>
    <property type="project" value="TreeGrafter"/>
</dbReference>
<keyword evidence="5 8" id="KW-0472">Membrane</keyword>
<evidence type="ECO:0000256" key="2">
    <source>
        <dbReference type="ARBA" id="ARBA00022475"/>
    </source>
</evidence>
<dbReference type="GO" id="GO:0030425">
    <property type="term" value="C:dendrite"/>
    <property type="evidence" value="ECO:0007669"/>
    <property type="project" value="TreeGrafter"/>
</dbReference>
<protein>
    <recommendedName>
        <fullName evidence="8">Gustatory receptor</fullName>
    </recommendedName>
</protein>
<feature type="transmembrane region" description="Helical" evidence="8">
    <location>
        <begin position="177"/>
        <end position="201"/>
    </location>
</feature>
<evidence type="ECO:0000313" key="10">
    <source>
        <dbReference type="Proteomes" id="UP000183832"/>
    </source>
</evidence>
<dbReference type="PANTHER" id="PTHR21143">
    <property type="entry name" value="INVERTEBRATE GUSTATORY RECEPTOR"/>
    <property type="match status" value="1"/>
</dbReference>
<dbReference type="GO" id="GO:0030424">
    <property type="term" value="C:axon"/>
    <property type="evidence" value="ECO:0007669"/>
    <property type="project" value="TreeGrafter"/>
</dbReference>
<evidence type="ECO:0000256" key="5">
    <source>
        <dbReference type="ARBA" id="ARBA00023136"/>
    </source>
</evidence>
<evidence type="ECO:0000256" key="6">
    <source>
        <dbReference type="ARBA" id="ARBA00023170"/>
    </source>
</evidence>